<proteinExistence type="predicted"/>
<dbReference type="KEGG" id="bfo:118406317"/>
<name>A0A9J7K9H8_BRAFL</name>
<reference evidence="1" key="1">
    <citation type="journal article" date="2020" name="Nat. Ecol. Evol.">
        <title>Deeply conserved synteny resolves early events in vertebrate evolution.</title>
        <authorList>
            <person name="Simakov O."/>
            <person name="Marletaz F."/>
            <person name="Yue J.X."/>
            <person name="O'Connell B."/>
            <person name="Jenkins J."/>
            <person name="Brandt A."/>
            <person name="Calef R."/>
            <person name="Tung C.H."/>
            <person name="Huang T.K."/>
            <person name="Schmutz J."/>
            <person name="Satoh N."/>
            <person name="Yu J.K."/>
            <person name="Putnam N.H."/>
            <person name="Green R.E."/>
            <person name="Rokhsar D.S."/>
        </authorList>
    </citation>
    <scope>NUCLEOTIDE SEQUENCE [LARGE SCALE GENOMIC DNA]</scope>
    <source>
        <strain evidence="1">S238N-H82</strain>
    </source>
</reference>
<dbReference type="OMA" id="RIQFNEL"/>
<dbReference type="AlphaFoldDB" id="A0A9J7K9H8"/>
<keyword evidence="1" id="KW-1185">Reference proteome</keyword>
<organism evidence="1 2">
    <name type="scientific">Branchiostoma floridae</name>
    <name type="common">Florida lancelet</name>
    <name type="synonym">Amphioxus</name>
    <dbReference type="NCBI Taxonomy" id="7739"/>
    <lineage>
        <taxon>Eukaryota</taxon>
        <taxon>Metazoa</taxon>
        <taxon>Chordata</taxon>
        <taxon>Cephalochordata</taxon>
        <taxon>Leptocardii</taxon>
        <taxon>Amphioxiformes</taxon>
        <taxon>Branchiostomatidae</taxon>
        <taxon>Branchiostoma</taxon>
    </lineage>
</organism>
<dbReference type="RefSeq" id="XP_035662136.1">
    <property type="nucleotide sequence ID" value="XM_035806243.1"/>
</dbReference>
<dbReference type="OrthoDB" id="9976112at2759"/>
<reference evidence="2" key="2">
    <citation type="submission" date="2025-08" db="UniProtKB">
        <authorList>
            <consortium name="RefSeq"/>
        </authorList>
    </citation>
    <scope>IDENTIFICATION</scope>
    <source>
        <strain evidence="2">S238N-H82</strain>
        <tissue evidence="2">Testes</tissue>
    </source>
</reference>
<evidence type="ECO:0000313" key="2">
    <source>
        <dbReference type="RefSeq" id="XP_035662136.1"/>
    </source>
</evidence>
<sequence>MTDGHVTRKPLEKEGTFPLTAQPLSETLNERIRCTENFSTAQRKSLSVSKTMASSKMSKLHSKMTVFSAVLALCSYFFLRRTSVEFREEIFIQAPESEVFEFLSDVRLLDFVHPYRVGAFNITAVTDDSGLEGVNYDNVERIDFFGLYTETLYFPVHTRFLKNAGEVRSSYDVMNGTIVANQSFTLHPGKRNGVNGTLVVDVSRVSLPWVYSHFTAWKGGEAHRMILGGMRRFLEGENRDVITLLKQYADLRIQFNELRLLSNDITSFCVLPMICSNS</sequence>
<evidence type="ECO:0000313" key="1">
    <source>
        <dbReference type="Proteomes" id="UP000001554"/>
    </source>
</evidence>
<accession>A0A9J7K9H8</accession>
<gene>
    <name evidence="2" type="primary">LOC118406317</name>
</gene>
<dbReference type="GeneID" id="118406317"/>
<protein>
    <submittedName>
        <fullName evidence="2">Uncharacterized protein LOC118406317</fullName>
    </submittedName>
</protein>
<dbReference type="Proteomes" id="UP000001554">
    <property type="component" value="Chromosome 19"/>
</dbReference>